<comment type="catalytic activity">
    <reaction evidence="1 5 6">
        <text>[protein]-peptidylproline (omega=180) = [protein]-peptidylproline (omega=0)</text>
        <dbReference type="Rhea" id="RHEA:16237"/>
        <dbReference type="Rhea" id="RHEA-COMP:10747"/>
        <dbReference type="Rhea" id="RHEA-COMP:10748"/>
        <dbReference type="ChEBI" id="CHEBI:83833"/>
        <dbReference type="ChEBI" id="CHEBI:83834"/>
        <dbReference type="EC" id="5.2.1.8"/>
    </reaction>
</comment>
<reference evidence="10 11" key="1">
    <citation type="submission" date="2015-10" db="EMBL/GenBank/DDBJ databases">
        <title>Draft genome sequence of Novosphingobium fuchskuhlense DSM 25065 isolated from a surface water sample of the southwest basin of Lake Grosse Fuchskuhle.</title>
        <authorList>
            <person name="Ruckert C."/>
            <person name="Winkler A."/>
            <person name="Glaeser J."/>
            <person name="Grossart H.-P."/>
            <person name="Kalinowski J."/>
            <person name="Glaeser S."/>
        </authorList>
    </citation>
    <scope>NUCLEOTIDE SEQUENCE [LARGE SCALE GENOMIC DNA]</scope>
    <source>
        <strain evidence="10 11">FNE08-7</strain>
    </source>
</reference>
<dbReference type="PANTHER" id="PTHR43811:SF19">
    <property type="entry name" value="39 KDA FK506-BINDING NUCLEAR PROTEIN"/>
    <property type="match status" value="1"/>
</dbReference>
<evidence type="ECO:0000313" key="11">
    <source>
        <dbReference type="Proteomes" id="UP000058012"/>
    </source>
</evidence>
<evidence type="ECO:0000256" key="1">
    <source>
        <dbReference type="ARBA" id="ARBA00000971"/>
    </source>
</evidence>
<protein>
    <recommendedName>
        <fullName evidence="6">Peptidyl-prolyl cis-trans isomerase</fullName>
        <ecNumber evidence="6">5.2.1.8</ecNumber>
    </recommendedName>
</protein>
<dbReference type="EMBL" id="LLZS01000003">
    <property type="protein sequence ID" value="KUR72965.1"/>
    <property type="molecule type" value="Genomic_DNA"/>
</dbReference>
<comment type="caution">
    <text evidence="10">The sequence shown here is derived from an EMBL/GenBank/DDBJ whole genome shotgun (WGS) entry which is preliminary data.</text>
</comment>
<proteinExistence type="inferred from homology"/>
<dbReference type="OrthoDB" id="9812109at2"/>
<evidence type="ECO:0000256" key="5">
    <source>
        <dbReference type="PROSITE-ProRule" id="PRU00277"/>
    </source>
</evidence>
<gene>
    <name evidence="10" type="ORF">AQZ52_07125</name>
</gene>
<keyword evidence="8" id="KW-0732">Signal</keyword>
<feature type="region of interest" description="Disordered" evidence="7">
    <location>
        <begin position="182"/>
        <end position="213"/>
    </location>
</feature>
<keyword evidence="4 5" id="KW-0413">Isomerase</keyword>
<evidence type="ECO:0000259" key="9">
    <source>
        <dbReference type="PROSITE" id="PS50059"/>
    </source>
</evidence>
<dbReference type="PROSITE" id="PS50059">
    <property type="entry name" value="FKBP_PPIASE"/>
    <property type="match status" value="1"/>
</dbReference>
<evidence type="ECO:0000256" key="4">
    <source>
        <dbReference type="ARBA" id="ARBA00023235"/>
    </source>
</evidence>
<dbReference type="GO" id="GO:0003755">
    <property type="term" value="F:peptidyl-prolyl cis-trans isomerase activity"/>
    <property type="evidence" value="ECO:0007669"/>
    <property type="project" value="UniProtKB-UniRule"/>
</dbReference>
<organism evidence="10 11">
    <name type="scientific">Novosphingobium fuchskuhlense</name>
    <dbReference type="NCBI Taxonomy" id="1117702"/>
    <lineage>
        <taxon>Bacteria</taxon>
        <taxon>Pseudomonadati</taxon>
        <taxon>Pseudomonadota</taxon>
        <taxon>Alphaproteobacteria</taxon>
        <taxon>Sphingomonadales</taxon>
        <taxon>Sphingomonadaceae</taxon>
        <taxon>Novosphingobium</taxon>
    </lineage>
</organism>
<keyword evidence="11" id="KW-1185">Reference proteome</keyword>
<dbReference type="AlphaFoldDB" id="A0A124JW48"/>
<name>A0A124JW48_9SPHN</name>
<dbReference type="Proteomes" id="UP000058012">
    <property type="component" value="Unassembled WGS sequence"/>
</dbReference>
<dbReference type="InterPro" id="IPR001179">
    <property type="entry name" value="PPIase_FKBP_dom"/>
</dbReference>
<evidence type="ECO:0000256" key="7">
    <source>
        <dbReference type="SAM" id="MobiDB-lite"/>
    </source>
</evidence>
<evidence type="ECO:0000313" key="10">
    <source>
        <dbReference type="EMBL" id="KUR72965.1"/>
    </source>
</evidence>
<dbReference type="Pfam" id="PF00254">
    <property type="entry name" value="FKBP_C"/>
    <property type="match status" value="1"/>
</dbReference>
<feature type="signal peptide" evidence="8">
    <location>
        <begin position="1"/>
        <end position="31"/>
    </location>
</feature>
<evidence type="ECO:0000256" key="2">
    <source>
        <dbReference type="ARBA" id="ARBA00006577"/>
    </source>
</evidence>
<dbReference type="RefSeq" id="WP_067907805.1">
    <property type="nucleotide sequence ID" value="NZ_KQ954244.1"/>
</dbReference>
<dbReference type="PANTHER" id="PTHR43811">
    <property type="entry name" value="FKBP-TYPE PEPTIDYL-PROLYL CIS-TRANS ISOMERASE FKPA"/>
    <property type="match status" value="1"/>
</dbReference>
<sequence length="213" mass="21663">MSIQHSGLRRIALSASLAALVALPVQVQAQAAAPAPAPAAARAADILPVPLNPVVPADKRQCSVKEASGIGTLVLREAAGPKPSAGDFILVNYIGYLAADGTVFDQNVQQAFSTGAVIKGFAEGLLKMNQGSIWRICIPAALGYGEKGAGPIPPNSDIVFQVELLDFKTQAQVAAMRAEAEKQAAAPQAAAPQGDAAAAKPAADKPAAGKPKK</sequence>
<dbReference type="STRING" id="1117702.AQZ52_07125"/>
<dbReference type="Gene3D" id="3.10.50.40">
    <property type="match status" value="1"/>
</dbReference>
<keyword evidence="3 5" id="KW-0697">Rotamase</keyword>
<comment type="similarity">
    <text evidence="2 6">Belongs to the FKBP-type PPIase family.</text>
</comment>
<dbReference type="InterPro" id="IPR046357">
    <property type="entry name" value="PPIase_dom_sf"/>
</dbReference>
<evidence type="ECO:0000256" key="6">
    <source>
        <dbReference type="RuleBase" id="RU003915"/>
    </source>
</evidence>
<evidence type="ECO:0000256" key="8">
    <source>
        <dbReference type="SAM" id="SignalP"/>
    </source>
</evidence>
<dbReference type="EC" id="5.2.1.8" evidence="6"/>
<feature type="chain" id="PRO_5007174891" description="Peptidyl-prolyl cis-trans isomerase" evidence="8">
    <location>
        <begin position="32"/>
        <end position="213"/>
    </location>
</feature>
<feature type="domain" description="PPIase FKBP-type" evidence="9">
    <location>
        <begin position="86"/>
        <end position="168"/>
    </location>
</feature>
<accession>A0A124JW48</accession>
<dbReference type="SUPFAM" id="SSF54534">
    <property type="entry name" value="FKBP-like"/>
    <property type="match status" value="1"/>
</dbReference>
<evidence type="ECO:0000256" key="3">
    <source>
        <dbReference type="ARBA" id="ARBA00023110"/>
    </source>
</evidence>
<feature type="compositionally biased region" description="Low complexity" evidence="7">
    <location>
        <begin position="183"/>
        <end position="213"/>
    </location>
</feature>